<evidence type="ECO:0000313" key="7">
    <source>
        <dbReference type="EMBL" id="OAN67952.1"/>
    </source>
</evidence>
<evidence type="ECO:0000256" key="3">
    <source>
        <dbReference type="ARBA" id="ARBA00022989"/>
    </source>
</evidence>
<feature type="transmembrane region" description="Helical" evidence="5">
    <location>
        <begin position="119"/>
        <end position="140"/>
    </location>
</feature>
<comment type="caution">
    <text evidence="7">The sequence shown here is derived from an EMBL/GenBank/DDBJ whole genome shotgun (WGS) entry which is preliminary data.</text>
</comment>
<dbReference type="OrthoDB" id="9788328at2"/>
<keyword evidence="4 5" id="KW-0472">Membrane</keyword>
<comment type="subcellular location">
    <subcellularLocation>
        <location evidence="1">Membrane</location>
        <topology evidence="1">Multi-pass membrane protein</topology>
    </subcellularLocation>
</comment>
<feature type="transmembrane region" description="Helical" evidence="5">
    <location>
        <begin position="152"/>
        <end position="171"/>
    </location>
</feature>
<dbReference type="SUPFAM" id="SSF103473">
    <property type="entry name" value="MFS general substrate transporter"/>
    <property type="match status" value="1"/>
</dbReference>
<dbReference type="STRING" id="1437059.A6A05_18165"/>
<gene>
    <name evidence="7" type="ORF">A6A05_18165</name>
</gene>
<protein>
    <submittedName>
        <fullName evidence="7">MFS transporter permease</fullName>
    </submittedName>
</protein>
<proteinExistence type="predicted"/>
<reference evidence="7 8" key="1">
    <citation type="submission" date="2016-04" db="EMBL/GenBank/DDBJ databases">
        <title>Draft genome sequence of freshwater magnetotactic bacteria Magnetospirillum marisnigri SP-1 and Magnetospirillum moscoviense BB-1.</title>
        <authorList>
            <person name="Koziaeva V."/>
            <person name="Dziuba M.V."/>
            <person name="Ivanov T.M."/>
            <person name="Kuznetsov B."/>
            <person name="Grouzdev D.S."/>
        </authorList>
    </citation>
    <scope>NUCLEOTIDE SEQUENCE [LARGE SCALE GENOMIC DNA]</scope>
    <source>
        <strain evidence="7 8">BB-1</strain>
    </source>
</reference>
<dbReference type="InterPro" id="IPR001958">
    <property type="entry name" value="Tet-R_TetA/multi-R_MdtG-like"/>
</dbReference>
<feature type="transmembrane region" description="Helical" evidence="5">
    <location>
        <begin position="268"/>
        <end position="290"/>
    </location>
</feature>
<dbReference type="Gene3D" id="1.20.1250.20">
    <property type="entry name" value="MFS general substrate transporter like domains"/>
    <property type="match status" value="1"/>
</dbReference>
<feature type="transmembrane region" description="Helical" evidence="5">
    <location>
        <begin position="237"/>
        <end position="256"/>
    </location>
</feature>
<feature type="transmembrane region" description="Helical" evidence="5">
    <location>
        <begin position="177"/>
        <end position="198"/>
    </location>
</feature>
<name>A0A178MZY2_9PROT</name>
<evidence type="ECO:0000313" key="8">
    <source>
        <dbReference type="Proteomes" id="UP000078543"/>
    </source>
</evidence>
<feature type="domain" description="Major facilitator superfamily (MFS) profile" evidence="6">
    <location>
        <begin position="19"/>
        <end position="416"/>
    </location>
</feature>
<feature type="transmembrane region" description="Helical" evidence="5">
    <location>
        <begin position="86"/>
        <end position="107"/>
    </location>
</feature>
<evidence type="ECO:0000256" key="4">
    <source>
        <dbReference type="ARBA" id="ARBA00023136"/>
    </source>
</evidence>
<dbReference type="PRINTS" id="PR01035">
    <property type="entry name" value="TCRTETA"/>
</dbReference>
<accession>A0A178MZY2</accession>
<organism evidence="7 8">
    <name type="scientific">Magnetospirillum moscoviense</name>
    <dbReference type="NCBI Taxonomy" id="1437059"/>
    <lineage>
        <taxon>Bacteria</taxon>
        <taxon>Pseudomonadati</taxon>
        <taxon>Pseudomonadota</taxon>
        <taxon>Alphaproteobacteria</taxon>
        <taxon>Rhodospirillales</taxon>
        <taxon>Rhodospirillaceae</taxon>
        <taxon>Magnetospirillum</taxon>
    </lineage>
</organism>
<feature type="transmembrane region" description="Helical" evidence="5">
    <location>
        <begin position="391"/>
        <end position="409"/>
    </location>
</feature>
<dbReference type="PROSITE" id="PS50850">
    <property type="entry name" value="MFS"/>
    <property type="match status" value="1"/>
</dbReference>
<evidence type="ECO:0000256" key="5">
    <source>
        <dbReference type="SAM" id="Phobius"/>
    </source>
</evidence>
<dbReference type="GO" id="GO:0022857">
    <property type="term" value="F:transmembrane transporter activity"/>
    <property type="evidence" value="ECO:0007669"/>
    <property type="project" value="InterPro"/>
</dbReference>
<dbReference type="GO" id="GO:0016020">
    <property type="term" value="C:membrane"/>
    <property type="evidence" value="ECO:0007669"/>
    <property type="project" value="UniProtKB-SubCell"/>
</dbReference>
<dbReference type="InterPro" id="IPR011701">
    <property type="entry name" value="MFS"/>
</dbReference>
<feature type="transmembrane region" description="Helical" evidence="5">
    <location>
        <begin position="358"/>
        <end position="385"/>
    </location>
</feature>
<dbReference type="NCBIfam" id="NF040986">
    <property type="entry name" value="MamH"/>
    <property type="match status" value="1"/>
</dbReference>
<feature type="transmembrane region" description="Helical" evidence="5">
    <location>
        <begin position="53"/>
        <end position="74"/>
    </location>
</feature>
<keyword evidence="8" id="KW-1185">Reference proteome</keyword>
<dbReference type="PANTHER" id="PTHR23524">
    <property type="entry name" value="TRANSPORTER, PUTATIVE (AFU_ORTHOLOGUE AFUA_8G04850)-RELATED"/>
    <property type="match status" value="1"/>
</dbReference>
<feature type="transmembrane region" description="Helical" evidence="5">
    <location>
        <begin position="327"/>
        <end position="346"/>
    </location>
</feature>
<keyword evidence="2 5" id="KW-0812">Transmembrane</keyword>
<dbReference type="EMBL" id="LWQU01000005">
    <property type="protein sequence ID" value="OAN67952.1"/>
    <property type="molecule type" value="Genomic_DNA"/>
</dbReference>
<dbReference type="AlphaFoldDB" id="A0A178MZY2"/>
<evidence type="ECO:0000256" key="2">
    <source>
        <dbReference type="ARBA" id="ARBA00022692"/>
    </source>
</evidence>
<feature type="transmembrane region" description="Helical" evidence="5">
    <location>
        <begin position="20"/>
        <end position="41"/>
    </location>
</feature>
<dbReference type="InterPro" id="IPR036259">
    <property type="entry name" value="MFS_trans_sf"/>
</dbReference>
<dbReference type="InterPro" id="IPR020846">
    <property type="entry name" value="MFS_dom"/>
</dbReference>
<dbReference type="Pfam" id="PF07690">
    <property type="entry name" value="MFS_1"/>
    <property type="match status" value="1"/>
</dbReference>
<dbReference type="PANTHER" id="PTHR23524:SF1">
    <property type="entry name" value="MRH DOMAIN-CONTAINING PROTEIN-RELATED"/>
    <property type="match status" value="1"/>
</dbReference>
<feature type="transmembrane region" description="Helical" evidence="5">
    <location>
        <begin position="302"/>
        <end position="321"/>
    </location>
</feature>
<keyword evidence="3 5" id="KW-1133">Transmembrane helix</keyword>
<evidence type="ECO:0000259" key="6">
    <source>
        <dbReference type="PROSITE" id="PS50850"/>
    </source>
</evidence>
<evidence type="ECO:0000256" key="1">
    <source>
        <dbReference type="ARBA" id="ARBA00004141"/>
    </source>
</evidence>
<sequence length="431" mass="45957">MTRMEPASSVVEGHQRNALYLLSALCMVFMTLVVAIQPLFLRNVLNISFETAGAVNANVQVVTEVLDLFIFAYLGYLSDRIGRVRIIVAGFLVAAVGAVIAPLSPWIGGASIGALVVYYVSRVIMSAGSGAVWPQLSALAGDFSDDSSRARLLSNTAFMMAFGVTLVYAVLMQIPGHAGIAVTMLLTAAISVAGAWLARKFLVDVAPRTVETSVPWRAVWDLVKTEPRLRLAFASSLFARSDMVFVGLFLMLWFIYFADLIKVGQAEAAARAGMLIGLMGAVVMLSIPVWRSFIERFGRIQAILLGMMLSALGFIMLGFVVNPFDGFIVFPILLVSAGQAGCFVAPQILTVDHAPKDLLGSVLGAFNVIGCLGIIFFVQIGGFLFDYIGPPAPFVFTGVGNLIISAYALRLVKSEARGVGGGNPPGDDEVA</sequence>
<dbReference type="Proteomes" id="UP000078543">
    <property type="component" value="Unassembled WGS sequence"/>
</dbReference>